<dbReference type="Pfam" id="PF03734">
    <property type="entry name" value="YkuD"/>
    <property type="match status" value="1"/>
</dbReference>
<dbReference type="PROSITE" id="PS52029">
    <property type="entry name" value="LD_TPASE"/>
    <property type="match status" value="1"/>
</dbReference>
<keyword evidence="4 6" id="KW-0573">Peptidoglycan synthesis</keyword>
<dbReference type="SUPFAM" id="SSF141523">
    <property type="entry name" value="L,D-transpeptidase catalytic domain-like"/>
    <property type="match status" value="1"/>
</dbReference>
<dbReference type="InterPro" id="IPR005490">
    <property type="entry name" value="LD_TPept_cat_dom"/>
</dbReference>
<name>A0A1G2DEU3_9BACT</name>
<dbReference type="UniPathway" id="UPA00219"/>
<evidence type="ECO:0000256" key="2">
    <source>
        <dbReference type="ARBA" id="ARBA00022679"/>
    </source>
</evidence>
<keyword evidence="3 6" id="KW-0133">Cell shape</keyword>
<evidence type="ECO:0000313" key="8">
    <source>
        <dbReference type="EMBL" id="OGZ11471.1"/>
    </source>
</evidence>
<dbReference type="EMBL" id="MHLP01000037">
    <property type="protein sequence ID" value="OGZ11471.1"/>
    <property type="molecule type" value="Genomic_DNA"/>
</dbReference>
<dbReference type="AlphaFoldDB" id="A0A1G2DEU3"/>
<dbReference type="PANTHER" id="PTHR38589:SF1">
    <property type="entry name" value="BLR0621 PROTEIN"/>
    <property type="match status" value="1"/>
</dbReference>
<dbReference type="PANTHER" id="PTHR38589">
    <property type="entry name" value="BLR0621 PROTEIN"/>
    <property type="match status" value="1"/>
</dbReference>
<feature type="active site" description="Nucleophile" evidence="6">
    <location>
        <position position="142"/>
    </location>
</feature>
<organism evidence="8 9">
    <name type="scientific">Candidatus Lloydbacteria bacterium RIFCSPLOWO2_01_FULL_50_20</name>
    <dbReference type="NCBI Taxonomy" id="1798665"/>
    <lineage>
        <taxon>Bacteria</taxon>
        <taxon>Candidatus Lloydiibacteriota</taxon>
    </lineage>
</organism>
<keyword evidence="5 6" id="KW-0961">Cell wall biogenesis/degradation</keyword>
<sequence length="167" mass="18306">MNNILVSSNGVLSFGGKAYRCALGKGGVRSDKAEGDGATPVGCFPIRKVFYRPDRSAHAPLTVFPTQALLQDDGWSDDVHLPEYNTFVKLPYGGSHEKLWRDDHLYDLIVTLGYNDDPPIAGKGSAIFMHIAREGYTPTAGCIALFQEDLLEILKTATTETRVCIEE</sequence>
<dbReference type="GO" id="GO:0008360">
    <property type="term" value="P:regulation of cell shape"/>
    <property type="evidence" value="ECO:0007669"/>
    <property type="project" value="UniProtKB-UniRule"/>
</dbReference>
<proteinExistence type="predicted"/>
<feature type="active site" description="Proton donor/acceptor" evidence="6">
    <location>
        <position position="130"/>
    </location>
</feature>
<dbReference type="GO" id="GO:0071555">
    <property type="term" value="P:cell wall organization"/>
    <property type="evidence" value="ECO:0007669"/>
    <property type="project" value="UniProtKB-UniRule"/>
</dbReference>
<dbReference type="GO" id="GO:0016740">
    <property type="term" value="F:transferase activity"/>
    <property type="evidence" value="ECO:0007669"/>
    <property type="project" value="UniProtKB-KW"/>
</dbReference>
<reference evidence="8 9" key="1">
    <citation type="journal article" date="2016" name="Nat. Commun.">
        <title>Thousands of microbial genomes shed light on interconnected biogeochemical processes in an aquifer system.</title>
        <authorList>
            <person name="Anantharaman K."/>
            <person name="Brown C.T."/>
            <person name="Hug L.A."/>
            <person name="Sharon I."/>
            <person name="Castelle C.J."/>
            <person name="Probst A.J."/>
            <person name="Thomas B.C."/>
            <person name="Singh A."/>
            <person name="Wilkins M.J."/>
            <person name="Karaoz U."/>
            <person name="Brodie E.L."/>
            <person name="Williams K.H."/>
            <person name="Hubbard S.S."/>
            <person name="Banfield J.F."/>
        </authorList>
    </citation>
    <scope>NUCLEOTIDE SEQUENCE [LARGE SCALE GENOMIC DNA]</scope>
</reference>
<gene>
    <name evidence="8" type="ORF">A2942_04470</name>
</gene>
<feature type="domain" description="L,D-TPase catalytic" evidence="7">
    <location>
        <begin position="1"/>
        <end position="166"/>
    </location>
</feature>
<dbReference type="STRING" id="1798665.A2942_04470"/>
<evidence type="ECO:0000313" key="9">
    <source>
        <dbReference type="Proteomes" id="UP000178534"/>
    </source>
</evidence>
<evidence type="ECO:0000256" key="1">
    <source>
        <dbReference type="ARBA" id="ARBA00004752"/>
    </source>
</evidence>
<protein>
    <recommendedName>
        <fullName evidence="7">L,D-TPase catalytic domain-containing protein</fullName>
    </recommendedName>
</protein>
<evidence type="ECO:0000259" key="7">
    <source>
        <dbReference type="PROSITE" id="PS52029"/>
    </source>
</evidence>
<comment type="pathway">
    <text evidence="1 6">Cell wall biogenesis; peptidoglycan biosynthesis.</text>
</comment>
<evidence type="ECO:0000256" key="4">
    <source>
        <dbReference type="ARBA" id="ARBA00022984"/>
    </source>
</evidence>
<dbReference type="GO" id="GO:0009252">
    <property type="term" value="P:peptidoglycan biosynthetic process"/>
    <property type="evidence" value="ECO:0007669"/>
    <property type="project" value="UniProtKB-UniPathway"/>
</dbReference>
<comment type="caution">
    <text evidence="8">The sequence shown here is derived from an EMBL/GenBank/DDBJ whole genome shotgun (WGS) entry which is preliminary data.</text>
</comment>
<evidence type="ECO:0000256" key="6">
    <source>
        <dbReference type="PROSITE-ProRule" id="PRU01373"/>
    </source>
</evidence>
<accession>A0A1G2DEU3</accession>
<dbReference type="InterPro" id="IPR038063">
    <property type="entry name" value="Transpep_catalytic_dom"/>
</dbReference>
<evidence type="ECO:0000256" key="5">
    <source>
        <dbReference type="ARBA" id="ARBA00023316"/>
    </source>
</evidence>
<dbReference type="Proteomes" id="UP000178534">
    <property type="component" value="Unassembled WGS sequence"/>
</dbReference>
<evidence type="ECO:0000256" key="3">
    <source>
        <dbReference type="ARBA" id="ARBA00022960"/>
    </source>
</evidence>
<keyword evidence="2" id="KW-0808">Transferase</keyword>
<dbReference type="CDD" id="cd16913">
    <property type="entry name" value="YkuD_like"/>
    <property type="match status" value="1"/>
</dbReference>